<protein>
    <submittedName>
        <fullName evidence="1">Uncharacterized protein</fullName>
    </submittedName>
</protein>
<reference evidence="1" key="1">
    <citation type="submission" date="2020-03" db="EMBL/GenBank/DDBJ databases">
        <title>The deep terrestrial virosphere.</title>
        <authorList>
            <person name="Holmfeldt K."/>
            <person name="Nilsson E."/>
            <person name="Simone D."/>
            <person name="Lopez-Fernandez M."/>
            <person name="Wu X."/>
            <person name="de Brujin I."/>
            <person name="Lundin D."/>
            <person name="Andersson A."/>
            <person name="Bertilsson S."/>
            <person name="Dopson M."/>
        </authorList>
    </citation>
    <scope>NUCLEOTIDE SEQUENCE</scope>
    <source>
        <strain evidence="1">TM448A01837</strain>
        <strain evidence="2">TM448B02415</strain>
    </source>
</reference>
<evidence type="ECO:0000313" key="2">
    <source>
        <dbReference type="EMBL" id="QJI01275.1"/>
    </source>
</evidence>
<dbReference type="AlphaFoldDB" id="A0A6H1ZT19"/>
<accession>A0A6H1ZT19</accession>
<name>A0A6H1ZT19_9ZZZZ</name>
<dbReference type="EMBL" id="MT144207">
    <property type="protein sequence ID" value="QJA50619.1"/>
    <property type="molecule type" value="Genomic_DNA"/>
</dbReference>
<proteinExistence type="predicted"/>
<gene>
    <name evidence="1" type="ORF">TM448A01837_0004</name>
    <name evidence="2" type="ORF">TM448B02415_0015</name>
</gene>
<evidence type="ECO:0000313" key="1">
    <source>
        <dbReference type="EMBL" id="QJA50619.1"/>
    </source>
</evidence>
<dbReference type="EMBL" id="MT144911">
    <property type="protein sequence ID" value="QJI01275.1"/>
    <property type="molecule type" value="Genomic_DNA"/>
</dbReference>
<organism evidence="1">
    <name type="scientific">viral metagenome</name>
    <dbReference type="NCBI Taxonomy" id="1070528"/>
    <lineage>
        <taxon>unclassified sequences</taxon>
        <taxon>metagenomes</taxon>
        <taxon>organismal metagenomes</taxon>
    </lineage>
</organism>
<sequence>MAEENYVKLELNKPVTMRFDAFAWGMHKVKDPIFGFEKTVKALAFHVVEIDFTPADTVFSLISTVAQKEFEPYLEAERFKRYKFQMIKTGDIHTPPRIMTAIPI</sequence>